<evidence type="ECO:0000256" key="8">
    <source>
        <dbReference type="RuleBase" id="RU362088"/>
    </source>
</evidence>
<keyword evidence="4 8" id="KW-0812">Transmembrane</keyword>
<protein>
    <submittedName>
        <fullName evidence="11">ZIP zinc/iron transport family</fullName>
    </submittedName>
</protein>
<keyword evidence="10" id="KW-0732">Signal</keyword>
<feature type="transmembrane region" description="Helical" evidence="8">
    <location>
        <begin position="326"/>
        <end position="343"/>
    </location>
</feature>
<feature type="transmembrane region" description="Helical" evidence="8">
    <location>
        <begin position="109"/>
        <end position="130"/>
    </location>
</feature>
<evidence type="ECO:0000256" key="2">
    <source>
        <dbReference type="ARBA" id="ARBA00006939"/>
    </source>
</evidence>
<feature type="chain" id="PRO_5013208032" evidence="10">
    <location>
        <begin position="18"/>
        <end position="346"/>
    </location>
</feature>
<evidence type="ECO:0000256" key="1">
    <source>
        <dbReference type="ARBA" id="ARBA00004141"/>
    </source>
</evidence>
<name>A0A1X2GQL2_9FUNG</name>
<evidence type="ECO:0000313" key="12">
    <source>
        <dbReference type="Proteomes" id="UP000242146"/>
    </source>
</evidence>
<feature type="region of interest" description="Disordered" evidence="9">
    <location>
        <begin position="143"/>
        <end position="162"/>
    </location>
</feature>
<feature type="signal peptide" evidence="10">
    <location>
        <begin position="1"/>
        <end position="17"/>
    </location>
</feature>
<proteinExistence type="inferred from homology"/>
<accession>A0A1X2GQL2</accession>
<dbReference type="GO" id="GO:0005385">
    <property type="term" value="F:zinc ion transmembrane transporter activity"/>
    <property type="evidence" value="ECO:0007669"/>
    <property type="project" value="InterPro"/>
</dbReference>
<feature type="compositionally biased region" description="Basic and acidic residues" evidence="9">
    <location>
        <begin position="143"/>
        <end position="155"/>
    </location>
</feature>
<evidence type="ECO:0000256" key="5">
    <source>
        <dbReference type="ARBA" id="ARBA00022989"/>
    </source>
</evidence>
<dbReference type="PANTHER" id="PTHR11040">
    <property type="entry name" value="ZINC/IRON TRANSPORTER"/>
    <property type="match status" value="1"/>
</dbReference>
<keyword evidence="3 8" id="KW-0813">Transport</keyword>
<organism evidence="11 12">
    <name type="scientific">Hesseltinella vesiculosa</name>
    <dbReference type="NCBI Taxonomy" id="101127"/>
    <lineage>
        <taxon>Eukaryota</taxon>
        <taxon>Fungi</taxon>
        <taxon>Fungi incertae sedis</taxon>
        <taxon>Mucoromycota</taxon>
        <taxon>Mucoromycotina</taxon>
        <taxon>Mucoromycetes</taxon>
        <taxon>Mucorales</taxon>
        <taxon>Cunninghamellaceae</taxon>
        <taxon>Hesseltinella</taxon>
    </lineage>
</organism>
<dbReference type="Pfam" id="PF02535">
    <property type="entry name" value="Zip"/>
    <property type="match status" value="1"/>
</dbReference>
<dbReference type="OrthoDB" id="448280at2759"/>
<comment type="subcellular location">
    <subcellularLocation>
        <location evidence="1 8">Membrane</location>
        <topology evidence="1 8">Multi-pass membrane protein</topology>
    </subcellularLocation>
</comment>
<dbReference type="InterPro" id="IPR003689">
    <property type="entry name" value="ZIP"/>
</dbReference>
<feature type="transmembrane region" description="Helical" evidence="8">
    <location>
        <begin position="249"/>
        <end position="273"/>
    </location>
</feature>
<feature type="transmembrane region" description="Helical" evidence="8">
    <location>
        <begin position="33"/>
        <end position="57"/>
    </location>
</feature>
<comment type="caution">
    <text evidence="11">The sequence shown here is derived from an EMBL/GenBank/DDBJ whole genome shotgun (WGS) entry which is preliminary data.</text>
</comment>
<reference evidence="11 12" key="1">
    <citation type="submission" date="2016-07" db="EMBL/GenBank/DDBJ databases">
        <title>Pervasive Adenine N6-methylation of Active Genes in Fungi.</title>
        <authorList>
            <consortium name="DOE Joint Genome Institute"/>
            <person name="Mondo S.J."/>
            <person name="Dannebaum R.O."/>
            <person name="Kuo R.C."/>
            <person name="Labutti K."/>
            <person name="Haridas S."/>
            <person name="Kuo A."/>
            <person name="Salamov A."/>
            <person name="Ahrendt S.R."/>
            <person name="Lipzen A."/>
            <person name="Sullivan W."/>
            <person name="Andreopoulos W.B."/>
            <person name="Clum A."/>
            <person name="Lindquist E."/>
            <person name="Daum C."/>
            <person name="Ramamoorthy G.K."/>
            <person name="Gryganskyi A."/>
            <person name="Culley D."/>
            <person name="Magnuson J.K."/>
            <person name="James T.Y."/>
            <person name="O'Malley M.A."/>
            <person name="Stajich J.E."/>
            <person name="Spatafora J.W."/>
            <person name="Visel A."/>
            <person name="Grigoriev I.V."/>
        </authorList>
    </citation>
    <scope>NUCLEOTIDE SEQUENCE [LARGE SCALE GENOMIC DNA]</scope>
    <source>
        <strain evidence="11 12">NRRL 3301</strain>
    </source>
</reference>
<feature type="transmembrane region" description="Helical" evidence="8">
    <location>
        <begin position="78"/>
        <end position="97"/>
    </location>
</feature>
<gene>
    <name evidence="11" type="ORF">DM01DRAFT_1380993</name>
</gene>
<dbReference type="Proteomes" id="UP000242146">
    <property type="component" value="Unassembled WGS sequence"/>
</dbReference>
<comment type="similarity">
    <text evidence="2 8">Belongs to the ZIP transporter (TC 2.A.5) family.</text>
</comment>
<evidence type="ECO:0000256" key="10">
    <source>
        <dbReference type="SAM" id="SignalP"/>
    </source>
</evidence>
<evidence type="ECO:0000256" key="7">
    <source>
        <dbReference type="ARBA" id="ARBA00023136"/>
    </source>
</evidence>
<feature type="transmembrane region" description="Helical" evidence="8">
    <location>
        <begin position="285"/>
        <end position="305"/>
    </location>
</feature>
<keyword evidence="6 8" id="KW-0406">Ion transport</keyword>
<evidence type="ECO:0000313" key="11">
    <source>
        <dbReference type="EMBL" id="ORX59373.1"/>
    </source>
</evidence>
<keyword evidence="12" id="KW-1185">Reference proteome</keyword>
<dbReference type="EMBL" id="MCGT01000005">
    <property type="protein sequence ID" value="ORX59373.1"/>
    <property type="molecule type" value="Genomic_DNA"/>
</dbReference>
<evidence type="ECO:0000256" key="6">
    <source>
        <dbReference type="ARBA" id="ARBA00023065"/>
    </source>
</evidence>
<feature type="transmembrane region" description="Helical" evidence="8">
    <location>
        <begin position="191"/>
        <end position="212"/>
    </location>
</feature>
<dbReference type="InterPro" id="IPR004698">
    <property type="entry name" value="Zn/Fe_permease_fun/pln"/>
</dbReference>
<evidence type="ECO:0000256" key="4">
    <source>
        <dbReference type="ARBA" id="ARBA00022692"/>
    </source>
</evidence>
<dbReference type="STRING" id="101127.A0A1X2GQL2"/>
<evidence type="ECO:0000256" key="3">
    <source>
        <dbReference type="ARBA" id="ARBA00022448"/>
    </source>
</evidence>
<dbReference type="PANTHER" id="PTHR11040:SF44">
    <property type="entry name" value="PROTEIN ZNTC-RELATED"/>
    <property type="match status" value="1"/>
</dbReference>
<sequence>MDKKAIVLLSLLTLAQAQDASVCQPETQDNYNLGLRIGSIFILASTSALGIFFPMIAHRISPYTQGSIRDWILTIGRFFGTGIILATAFVHMLPNAFNSFQSPCLTGGWLTYGAFAGIFCMLASFSLQLLEIGMSSYMNRAKQDPANEHGHHDHGCASSDANESDDLKALEHSHHGHGMELLDDDQISRHIGILILELGIVMHSVLIGIDLATTSADAFITLLIALVFHQFFEGLALGTRINDIKVISWFKMTVMGLIFMFTTPLGIAIGIGIHSSYNGNSYSAVLASAILDSLSAGILLYNAYVTLMSKEINCSAFLKKPASTKIVCLLSMYLGAALMSVIGEWA</sequence>
<dbReference type="AlphaFoldDB" id="A0A1X2GQL2"/>
<keyword evidence="5 8" id="KW-1133">Transmembrane helix</keyword>
<evidence type="ECO:0000256" key="9">
    <source>
        <dbReference type="SAM" id="MobiDB-lite"/>
    </source>
</evidence>
<dbReference type="NCBIfam" id="TIGR00820">
    <property type="entry name" value="zip"/>
    <property type="match status" value="1"/>
</dbReference>
<dbReference type="GO" id="GO:0005886">
    <property type="term" value="C:plasma membrane"/>
    <property type="evidence" value="ECO:0007669"/>
    <property type="project" value="TreeGrafter"/>
</dbReference>
<keyword evidence="7 8" id="KW-0472">Membrane</keyword>
<feature type="transmembrane region" description="Helical" evidence="8">
    <location>
        <begin position="218"/>
        <end position="237"/>
    </location>
</feature>